<proteinExistence type="predicted"/>
<feature type="region of interest" description="Disordered" evidence="1">
    <location>
        <begin position="124"/>
        <end position="161"/>
    </location>
</feature>
<dbReference type="EMBL" id="NEVH01000618">
    <property type="protein sequence ID" value="PNF43209.1"/>
    <property type="molecule type" value="Genomic_DNA"/>
</dbReference>
<organism evidence="2 3">
    <name type="scientific">Cryptotermes secundus</name>
    <dbReference type="NCBI Taxonomy" id="105785"/>
    <lineage>
        <taxon>Eukaryota</taxon>
        <taxon>Metazoa</taxon>
        <taxon>Ecdysozoa</taxon>
        <taxon>Arthropoda</taxon>
        <taxon>Hexapoda</taxon>
        <taxon>Insecta</taxon>
        <taxon>Pterygota</taxon>
        <taxon>Neoptera</taxon>
        <taxon>Polyneoptera</taxon>
        <taxon>Dictyoptera</taxon>
        <taxon>Blattodea</taxon>
        <taxon>Blattoidea</taxon>
        <taxon>Termitoidae</taxon>
        <taxon>Kalotermitidae</taxon>
        <taxon>Cryptotermitinae</taxon>
        <taxon>Cryptotermes</taxon>
    </lineage>
</organism>
<accession>A0A2J7RQU8</accession>
<dbReference type="AlphaFoldDB" id="A0A2J7RQU8"/>
<evidence type="ECO:0008006" key="4">
    <source>
        <dbReference type="Google" id="ProtNLM"/>
    </source>
</evidence>
<comment type="caution">
    <text evidence="2">The sequence shown here is derived from an EMBL/GenBank/DDBJ whole genome shotgun (WGS) entry which is preliminary data.</text>
</comment>
<keyword evidence="3" id="KW-1185">Reference proteome</keyword>
<feature type="compositionally biased region" description="Low complexity" evidence="1">
    <location>
        <begin position="241"/>
        <end position="253"/>
    </location>
</feature>
<protein>
    <recommendedName>
        <fullName evidence="4">BESS domain-containing protein</fullName>
    </recommendedName>
</protein>
<feature type="region of interest" description="Disordered" evidence="1">
    <location>
        <begin position="1"/>
        <end position="24"/>
    </location>
</feature>
<evidence type="ECO:0000313" key="2">
    <source>
        <dbReference type="EMBL" id="PNF43209.1"/>
    </source>
</evidence>
<feature type="compositionally biased region" description="Polar residues" evidence="1">
    <location>
        <begin position="260"/>
        <end position="272"/>
    </location>
</feature>
<sequence length="285" mass="32187">MDVMKEEPDLDEETSQLSTLKEEPRVDIKYEDNYDPVSPAIFVSPEMFLDAVKLEPDSDSEPDPLPDMKHDELAIPTTSPVVLKNEEVEEMLDFAADGVAMSEEHDSFVPRTESNIDVVEETEEREDGVGLTLDEEEEEQTESAFQNRRESRSKNGRKFGKRFDKEHNVDKVITFMQEKERDRKQPGELEYFFASVCESTKHLPRCFQLRVKQDVMKAILNAEMECLGTESSTFSTEFCHQAQPSPAASQSSSEARIATTGYNNQAQENASGLSDGCARSNDSSF</sequence>
<reference evidence="2 3" key="1">
    <citation type="submission" date="2017-12" db="EMBL/GenBank/DDBJ databases">
        <title>Hemimetabolous genomes reveal molecular basis of termite eusociality.</title>
        <authorList>
            <person name="Harrison M.C."/>
            <person name="Jongepier E."/>
            <person name="Robertson H.M."/>
            <person name="Arning N."/>
            <person name="Bitard-Feildel T."/>
            <person name="Chao H."/>
            <person name="Childers C.P."/>
            <person name="Dinh H."/>
            <person name="Doddapaneni H."/>
            <person name="Dugan S."/>
            <person name="Gowin J."/>
            <person name="Greiner C."/>
            <person name="Han Y."/>
            <person name="Hu H."/>
            <person name="Hughes D.S.T."/>
            <person name="Huylmans A.-K."/>
            <person name="Kemena C."/>
            <person name="Kremer L.P.M."/>
            <person name="Lee S.L."/>
            <person name="Lopez-Ezquerra A."/>
            <person name="Mallet L."/>
            <person name="Monroy-Kuhn J.M."/>
            <person name="Moser A."/>
            <person name="Murali S.C."/>
            <person name="Muzny D.M."/>
            <person name="Otani S."/>
            <person name="Piulachs M.-D."/>
            <person name="Poelchau M."/>
            <person name="Qu J."/>
            <person name="Schaub F."/>
            <person name="Wada-Katsumata A."/>
            <person name="Worley K.C."/>
            <person name="Xie Q."/>
            <person name="Ylla G."/>
            <person name="Poulsen M."/>
            <person name="Gibbs R.A."/>
            <person name="Schal C."/>
            <person name="Richards S."/>
            <person name="Belles X."/>
            <person name="Korb J."/>
            <person name="Bornberg-Bauer E."/>
        </authorList>
    </citation>
    <scope>NUCLEOTIDE SEQUENCE [LARGE SCALE GENOMIC DNA]</scope>
    <source>
        <tissue evidence="2">Whole body</tissue>
    </source>
</reference>
<evidence type="ECO:0000256" key="1">
    <source>
        <dbReference type="SAM" id="MobiDB-lite"/>
    </source>
</evidence>
<gene>
    <name evidence="2" type="ORF">B7P43_G15662</name>
</gene>
<feature type="region of interest" description="Disordered" evidence="1">
    <location>
        <begin position="238"/>
        <end position="285"/>
    </location>
</feature>
<dbReference type="OrthoDB" id="8113227at2759"/>
<evidence type="ECO:0000313" key="3">
    <source>
        <dbReference type="Proteomes" id="UP000235965"/>
    </source>
</evidence>
<dbReference type="Proteomes" id="UP000235965">
    <property type="component" value="Unassembled WGS sequence"/>
</dbReference>
<name>A0A2J7RQU8_9NEOP</name>